<comment type="similarity">
    <text evidence="1">Belongs to the RpoE family.</text>
</comment>
<evidence type="ECO:0000256" key="2">
    <source>
        <dbReference type="ARBA" id="ARBA00022478"/>
    </source>
</evidence>
<keyword evidence="5" id="KW-0804">Transcription</keyword>
<dbReference type="GO" id="GO:0006355">
    <property type="term" value="P:regulation of DNA-templated transcription"/>
    <property type="evidence" value="ECO:0007669"/>
    <property type="project" value="InterPro"/>
</dbReference>
<reference evidence="8 9" key="1">
    <citation type="submission" date="2018-08" db="EMBL/GenBank/DDBJ databases">
        <title>A genome reference for cultivated species of the human gut microbiota.</title>
        <authorList>
            <person name="Zou Y."/>
            <person name="Xue W."/>
            <person name="Luo G."/>
        </authorList>
    </citation>
    <scope>NUCLEOTIDE SEQUENCE [LARGE SCALE GENOMIC DNA]</scope>
    <source>
        <strain evidence="8 9">AF24-29</strain>
    </source>
</reference>
<dbReference type="GO" id="GO:0006351">
    <property type="term" value="P:DNA-templated transcription"/>
    <property type="evidence" value="ECO:0007669"/>
    <property type="project" value="InterPro"/>
</dbReference>
<keyword evidence="9" id="KW-1185">Reference proteome</keyword>
<dbReference type="NCBIfam" id="TIGR04567">
    <property type="entry name" value="RNAP_delt_lowGC"/>
    <property type="match status" value="1"/>
</dbReference>
<keyword evidence="3 8" id="KW-0808">Transferase</keyword>
<evidence type="ECO:0000256" key="6">
    <source>
        <dbReference type="ARBA" id="ARBA00031937"/>
    </source>
</evidence>
<evidence type="ECO:0000259" key="7">
    <source>
        <dbReference type="PROSITE" id="PS51913"/>
    </source>
</evidence>
<feature type="domain" description="HTH HARE-type" evidence="7">
    <location>
        <begin position="1"/>
        <end position="66"/>
    </location>
</feature>
<proteinExistence type="inferred from homology"/>
<evidence type="ECO:0000256" key="1">
    <source>
        <dbReference type="ARBA" id="ARBA00009828"/>
    </source>
</evidence>
<dbReference type="AlphaFoldDB" id="A0A412G0V5"/>
<evidence type="ECO:0000256" key="5">
    <source>
        <dbReference type="ARBA" id="ARBA00023163"/>
    </source>
</evidence>
<comment type="caution">
    <text evidence="8">The sequence shown here is derived from an EMBL/GenBank/DDBJ whole genome shotgun (WGS) entry which is preliminary data.</text>
</comment>
<accession>A0A412G0V5</accession>
<dbReference type="RefSeq" id="WP_006058393.1">
    <property type="nucleotide sequence ID" value="NZ_DBFBMU010000144.1"/>
</dbReference>
<keyword evidence="4 8" id="KW-0548">Nucleotidyltransferase</keyword>
<keyword evidence="2 8" id="KW-0240">DNA-directed RNA polymerase</keyword>
<dbReference type="InterPro" id="IPR029757">
    <property type="entry name" value="RpoE"/>
</dbReference>
<dbReference type="PROSITE" id="PS51913">
    <property type="entry name" value="HTH_HARE"/>
    <property type="match status" value="1"/>
</dbReference>
<name>A0A412G0V5_9FIRM</name>
<gene>
    <name evidence="8" type="primary">rpoE</name>
    <name evidence="8" type="ORF">DWY25_09520</name>
</gene>
<dbReference type="Gene3D" id="1.10.10.1250">
    <property type="entry name" value="RNA polymerase, subunit delta, N-terminal domain"/>
    <property type="match status" value="1"/>
</dbReference>
<evidence type="ECO:0000256" key="3">
    <source>
        <dbReference type="ARBA" id="ARBA00022679"/>
    </source>
</evidence>
<evidence type="ECO:0000313" key="9">
    <source>
        <dbReference type="Proteomes" id="UP000284178"/>
    </source>
</evidence>
<organism evidence="8 9">
    <name type="scientific">Holdemania filiformis</name>
    <dbReference type="NCBI Taxonomy" id="61171"/>
    <lineage>
        <taxon>Bacteria</taxon>
        <taxon>Bacillati</taxon>
        <taxon>Bacillota</taxon>
        <taxon>Erysipelotrichia</taxon>
        <taxon>Erysipelotrichales</taxon>
        <taxon>Erysipelotrichaceae</taxon>
        <taxon>Holdemania</taxon>
    </lineage>
</organism>
<dbReference type="InterPro" id="IPR038087">
    <property type="entry name" value="RNAP_delta_N_dom_sf"/>
</dbReference>
<dbReference type="EMBL" id="QRUP01000010">
    <property type="protein sequence ID" value="RGR74042.1"/>
    <property type="molecule type" value="Genomic_DNA"/>
</dbReference>
<dbReference type="Proteomes" id="UP000284178">
    <property type="component" value="Unassembled WGS sequence"/>
</dbReference>
<protein>
    <recommendedName>
        <fullName evidence="6">RNAP delta factor</fullName>
    </recommendedName>
</protein>
<dbReference type="GO" id="GO:0016779">
    <property type="term" value="F:nucleotidyltransferase activity"/>
    <property type="evidence" value="ECO:0007669"/>
    <property type="project" value="UniProtKB-KW"/>
</dbReference>
<sequence length="114" mass="13394">MTDVAYQLLSKKKNSVTFNKLWDEVSQIMGYSENVAERKIASFYTSMMLDNRFTSLGNNKWDLRSRHTYNETHFDTSAIVLEDDNNDELDELDSFEEEAEVEKVPFEETNEESF</sequence>
<dbReference type="Pfam" id="PF05066">
    <property type="entry name" value="HARE-HTH"/>
    <property type="match status" value="1"/>
</dbReference>
<evidence type="ECO:0000313" key="8">
    <source>
        <dbReference type="EMBL" id="RGR74042.1"/>
    </source>
</evidence>
<dbReference type="GO" id="GO:0000428">
    <property type="term" value="C:DNA-directed RNA polymerase complex"/>
    <property type="evidence" value="ECO:0007669"/>
    <property type="project" value="UniProtKB-KW"/>
</dbReference>
<dbReference type="InterPro" id="IPR007759">
    <property type="entry name" value="Asxl_HARE-HTH"/>
</dbReference>
<evidence type="ECO:0000256" key="4">
    <source>
        <dbReference type="ARBA" id="ARBA00022695"/>
    </source>
</evidence>